<gene>
    <name evidence="2" type="ORF">GCM10008956_36360</name>
</gene>
<dbReference type="Proteomes" id="UP000600547">
    <property type="component" value="Unassembled WGS sequence"/>
</dbReference>
<feature type="transmembrane region" description="Helical" evidence="1">
    <location>
        <begin position="191"/>
        <end position="206"/>
    </location>
</feature>
<name>A0A8H9LAB4_9DEIO</name>
<feature type="transmembrane region" description="Helical" evidence="1">
    <location>
        <begin position="218"/>
        <end position="236"/>
    </location>
</feature>
<accession>A0A8H9LAB4</accession>
<feature type="transmembrane region" description="Helical" evidence="1">
    <location>
        <begin position="142"/>
        <end position="159"/>
    </location>
</feature>
<evidence type="ECO:0000256" key="1">
    <source>
        <dbReference type="SAM" id="Phobius"/>
    </source>
</evidence>
<protein>
    <recommendedName>
        <fullName evidence="4">Oligosaccharide repeat unit polymerase</fullName>
    </recommendedName>
</protein>
<keyword evidence="1" id="KW-1133">Transmembrane helix</keyword>
<keyword evidence="1" id="KW-0812">Transmembrane</keyword>
<feature type="transmembrane region" description="Helical" evidence="1">
    <location>
        <begin position="346"/>
        <end position="365"/>
    </location>
</feature>
<feature type="transmembrane region" description="Helical" evidence="1">
    <location>
        <begin position="87"/>
        <end position="107"/>
    </location>
</feature>
<evidence type="ECO:0008006" key="4">
    <source>
        <dbReference type="Google" id="ProtNLM"/>
    </source>
</evidence>
<feature type="transmembrane region" description="Helical" evidence="1">
    <location>
        <begin position="168"/>
        <end position="185"/>
    </location>
</feature>
<sequence>MRNLRALFSPSVVALAISLIGLAFTFFPPDIYEEILYEKNFMFLNTKLILYVLFCLIMFIIGTFIFSKKYINITIKDSSYLSDSKEMFFVVSIFVIIVLIIRTITMFRGLGIDSLSDILRPGMGLSITEYRIKFDSIMSSSVLSWIRPFSLIASIYLVSKAYRMGGKYYIMPIITSLLNLMYAYISQTRGEMILFVGIMFITIINLKLSFKKIKVYQFYVYLLLIILVSVFAFVVIDVNRGGMLAGRQGLSYTLVGYFISEFNRLALILDGKLRLPGAGEQAYAFYNVLYPPFSSRIELLNFGNWLGFTAPGEQSVWSSSFNSVKVAKLDENFNWFTIYGSVYSDLGWLSPIWFLGYGMLSGFFWNLYRKGELLGIYVYPWFWISIITWWGAFNVLISSPDTTWIIIFSLAFMLIERIQIKNQGGRYSVKYRINSRNI</sequence>
<feature type="transmembrane region" description="Helical" evidence="1">
    <location>
        <begin position="7"/>
        <end position="28"/>
    </location>
</feature>
<organism evidence="2 3">
    <name type="scientific">Deinococcus arenae</name>
    <dbReference type="NCBI Taxonomy" id="1452751"/>
    <lineage>
        <taxon>Bacteria</taxon>
        <taxon>Thermotogati</taxon>
        <taxon>Deinococcota</taxon>
        <taxon>Deinococci</taxon>
        <taxon>Deinococcales</taxon>
        <taxon>Deinococcaceae</taxon>
        <taxon>Deinococcus</taxon>
    </lineage>
</organism>
<feature type="transmembrane region" description="Helical" evidence="1">
    <location>
        <begin position="377"/>
        <end position="397"/>
    </location>
</feature>
<comment type="caution">
    <text evidence="2">The sequence shown here is derived from an EMBL/GenBank/DDBJ whole genome shotgun (WGS) entry which is preliminary data.</text>
</comment>
<feature type="transmembrane region" description="Helical" evidence="1">
    <location>
        <begin position="403"/>
        <end position="420"/>
    </location>
</feature>
<evidence type="ECO:0000313" key="2">
    <source>
        <dbReference type="EMBL" id="GGM57405.1"/>
    </source>
</evidence>
<dbReference type="EMBL" id="BMQG01000022">
    <property type="protein sequence ID" value="GGM57405.1"/>
    <property type="molecule type" value="Genomic_DNA"/>
</dbReference>
<evidence type="ECO:0000313" key="3">
    <source>
        <dbReference type="Proteomes" id="UP000600547"/>
    </source>
</evidence>
<keyword evidence="3" id="KW-1185">Reference proteome</keyword>
<reference evidence="3" key="1">
    <citation type="journal article" date="2019" name="Int. J. Syst. Evol. Microbiol.">
        <title>The Global Catalogue of Microorganisms (GCM) 10K type strain sequencing project: providing services to taxonomists for standard genome sequencing and annotation.</title>
        <authorList>
            <consortium name="The Broad Institute Genomics Platform"/>
            <consortium name="The Broad Institute Genome Sequencing Center for Infectious Disease"/>
            <person name="Wu L."/>
            <person name="Ma J."/>
        </authorList>
    </citation>
    <scope>NUCLEOTIDE SEQUENCE [LARGE SCALE GENOMIC DNA]</scope>
    <source>
        <strain evidence="3">JCM 31047</strain>
    </source>
</reference>
<keyword evidence="1" id="KW-0472">Membrane</keyword>
<dbReference type="AlphaFoldDB" id="A0A8H9LAB4"/>
<proteinExistence type="predicted"/>
<feature type="transmembrane region" description="Helical" evidence="1">
    <location>
        <begin position="48"/>
        <end position="66"/>
    </location>
</feature>